<dbReference type="InterPro" id="IPR010681">
    <property type="entry name" value="PRF/CT"/>
</dbReference>
<keyword evidence="3" id="KW-0202">Cytokine</keyword>
<evidence type="ECO:0000256" key="5">
    <source>
        <dbReference type="SAM" id="MobiDB-lite"/>
    </source>
</evidence>
<dbReference type="PANTHER" id="PTHR21353">
    <property type="match status" value="1"/>
</dbReference>
<reference evidence="7" key="1">
    <citation type="submission" date="2025-08" db="UniProtKB">
        <authorList>
            <consortium name="RefSeq"/>
        </authorList>
    </citation>
    <scope>IDENTIFICATION</scope>
    <source>
        <tissue evidence="7">Blood</tissue>
    </source>
</reference>
<dbReference type="PANTHER" id="PTHR21353:SF7">
    <property type="entry name" value="CARDIOTROPHIN-LIKE CYTOKINE FACTOR 1"/>
    <property type="match status" value="1"/>
</dbReference>
<evidence type="ECO:0000313" key="7">
    <source>
        <dbReference type="RefSeq" id="XP_070638772.1"/>
    </source>
</evidence>
<evidence type="ECO:0000256" key="4">
    <source>
        <dbReference type="ARBA" id="ARBA00022525"/>
    </source>
</evidence>
<keyword evidence="4" id="KW-0964">Secreted</keyword>
<comment type="subcellular location">
    <subcellularLocation>
        <location evidence="1">Secreted</location>
    </subcellularLocation>
</comment>
<dbReference type="GeneID" id="139180649"/>
<name>A0ABM4RT97_BOSIN</name>
<evidence type="ECO:0000256" key="3">
    <source>
        <dbReference type="ARBA" id="ARBA00022514"/>
    </source>
</evidence>
<dbReference type="RefSeq" id="XP_070638772.1">
    <property type="nucleotide sequence ID" value="XM_070782671.1"/>
</dbReference>
<evidence type="ECO:0000256" key="2">
    <source>
        <dbReference type="ARBA" id="ARBA00007432"/>
    </source>
</evidence>
<keyword evidence="6" id="KW-1185">Reference proteome</keyword>
<feature type="region of interest" description="Disordered" evidence="5">
    <location>
        <begin position="1"/>
        <end position="128"/>
    </location>
</feature>
<gene>
    <name evidence="7" type="primary">CLCF1</name>
</gene>
<evidence type="ECO:0000256" key="1">
    <source>
        <dbReference type="ARBA" id="ARBA00004613"/>
    </source>
</evidence>
<dbReference type="Proteomes" id="UP001652663">
    <property type="component" value="Chromosome 29"/>
</dbReference>
<sequence length="220" mass="23643">MPSRPLPQEARGGTAAASPHLTPPSVLWEGEEPQKPSLPSSPLLPPPRGGPLQFVVTALHVRKKSLQNVPHRKKKKNPKPSEKNLRVGLADGIIKASPEPRLALPLRQPPGEEPRPARPAPSPMDLRAATPLCAPDALPRLPPPRGRVPASSCARPGPPLWGDSWGMLACLCTVLWQLPAVPALNRTGDPGPGPSIQKTYDLTRYLEHQLRSLAGTYPCC</sequence>
<evidence type="ECO:0000313" key="6">
    <source>
        <dbReference type="Proteomes" id="UP001652663"/>
    </source>
</evidence>
<comment type="similarity">
    <text evidence="2">Belongs to the IL-6 superfamily.</text>
</comment>
<feature type="compositionally biased region" description="Basic residues" evidence="5">
    <location>
        <begin position="60"/>
        <end position="78"/>
    </location>
</feature>
<organism evidence="6 7">
    <name type="scientific">Bos indicus</name>
    <name type="common">Zebu</name>
    <dbReference type="NCBI Taxonomy" id="9915"/>
    <lineage>
        <taxon>Eukaryota</taxon>
        <taxon>Metazoa</taxon>
        <taxon>Chordata</taxon>
        <taxon>Craniata</taxon>
        <taxon>Vertebrata</taxon>
        <taxon>Euteleostomi</taxon>
        <taxon>Mammalia</taxon>
        <taxon>Eutheria</taxon>
        <taxon>Laurasiatheria</taxon>
        <taxon>Artiodactyla</taxon>
        <taxon>Ruminantia</taxon>
        <taxon>Pecora</taxon>
        <taxon>Bovidae</taxon>
        <taxon>Bovinae</taxon>
        <taxon>Bos</taxon>
    </lineage>
</organism>
<accession>A0ABM4RT97</accession>
<proteinExistence type="inferred from homology"/>
<protein>
    <submittedName>
        <fullName evidence="7">Cardiotrophin-like cytokine factor 1 isoform X5</fullName>
    </submittedName>
</protein>